<proteinExistence type="predicted"/>
<accession>A0A9X4S7G9</accession>
<dbReference type="InterPro" id="IPR044946">
    <property type="entry name" value="Restrct_endonuc_typeI_TRD_sf"/>
</dbReference>
<evidence type="ECO:0000313" key="3">
    <source>
        <dbReference type="EMBL" id="MDG5974075.1"/>
    </source>
</evidence>
<dbReference type="Proteomes" id="UP001152876">
    <property type="component" value="Unassembled WGS sequence"/>
</dbReference>
<evidence type="ECO:0000256" key="1">
    <source>
        <dbReference type="ARBA" id="ARBA00022747"/>
    </source>
</evidence>
<keyword evidence="2" id="KW-0238">DNA-binding</keyword>
<evidence type="ECO:0008006" key="5">
    <source>
        <dbReference type="Google" id="ProtNLM"/>
    </source>
</evidence>
<dbReference type="AlphaFoldDB" id="A0A9X4S7G9"/>
<dbReference type="Gene3D" id="3.90.220.20">
    <property type="entry name" value="DNA methylase specificity domains"/>
    <property type="match status" value="2"/>
</dbReference>
<keyword evidence="4" id="KW-1185">Reference proteome</keyword>
<dbReference type="InterPro" id="IPR052021">
    <property type="entry name" value="Type-I_RS_S_subunit"/>
</dbReference>
<protein>
    <recommendedName>
        <fullName evidence="5">Type I restriction modification DNA specificity domain-containing protein</fullName>
    </recommendedName>
</protein>
<dbReference type="PANTHER" id="PTHR30408">
    <property type="entry name" value="TYPE-1 RESTRICTION ENZYME ECOKI SPECIFICITY PROTEIN"/>
    <property type="match status" value="1"/>
</dbReference>
<evidence type="ECO:0000313" key="4">
    <source>
        <dbReference type="Proteomes" id="UP001152876"/>
    </source>
</evidence>
<organism evidence="3 4">
    <name type="scientific">Hydrogenophaga taeniospiralis CCUG 15921</name>
    <dbReference type="NCBI Taxonomy" id="1281780"/>
    <lineage>
        <taxon>Bacteria</taxon>
        <taxon>Pseudomonadati</taxon>
        <taxon>Pseudomonadota</taxon>
        <taxon>Betaproteobacteria</taxon>
        <taxon>Burkholderiales</taxon>
        <taxon>Comamonadaceae</taxon>
        <taxon>Hydrogenophaga</taxon>
    </lineage>
</organism>
<sequence length="379" mass="41502">MGDVCKVPEGLTCCLGQRQVLLRPKVGVNSDYLLYALQSPFVQDQIRWNEGTGSTVSNIRIPVLEKIEIPRLGSSEESIADALRSLDAKIDVNRRINQTLEAMAQAIFKSWFVDFDPVKAKIAAKAEGRDPLRAAMTAISGKPDAELDTLPPDQFASLAATAALFPDEMEDSELGEIPKGWLWETFGTIAELSKGSVNPLLSPERVFEHYSLPAFDAGKQPVVEEGAQIKSNKTKFARGSVLQSKLNPHIPRVWFPLRVSENAVCSTEFLPWIAKEPASPSFLYCLLTSDLFGVQVRSLVTGTSNSHQRVKPDQVSGLLAVVPPKDLLSAFTKTVDPFFERVESGTSQMRDLAGLRDALLPKLLSGELQVQSIEPEVAA</sequence>
<evidence type="ECO:0000256" key="2">
    <source>
        <dbReference type="ARBA" id="ARBA00023125"/>
    </source>
</evidence>
<comment type="caution">
    <text evidence="3">The sequence shown here is derived from an EMBL/GenBank/DDBJ whole genome shotgun (WGS) entry which is preliminary data.</text>
</comment>
<gene>
    <name evidence="3" type="ORF">H010_02362</name>
</gene>
<dbReference type="GO" id="GO:0003677">
    <property type="term" value="F:DNA binding"/>
    <property type="evidence" value="ECO:0007669"/>
    <property type="project" value="UniProtKB-KW"/>
</dbReference>
<name>A0A9X4S7G9_9BURK</name>
<reference evidence="3" key="1">
    <citation type="submission" date="2013-01" db="EMBL/GenBank/DDBJ databases">
        <title>Genome draft of Hydrogenophaga taeniospiralis 2K1.</title>
        <authorList>
            <person name="Gomila M."/>
            <person name="Lalucat J."/>
        </authorList>
    </citation>
    <scope>NUCLEOTIDE SEQUENCE</scope>
    <source>
        <strain evidence="3">CCUG 15921</strain>
    </source>
</reference>
<dbReference type="GO" id="GO:0009307">
    <property type="term" value="P:DNA restriction-modification system"/>
    <property type="evidence" value="ECO:0007669"/>
    <property type="project" value="UniProtKB-KW"/>
</dbReference>
<dbReference type="EMBL" id="AOGK01000002">
    <property type="protein sequence ID" value="MDG5974075.1"/>
    <property type="molecule type" value="Genomic_DNA"/>
</dbReference>
<dbReference type="SUPFAM" id="SSF116734">
    <property type="entry name" value="DNA methylase specificity domain"/>
    <property type="match status" value="2"/>
</dbReference>
<dbReference type="RefSeq" id="WP_245638057.1">
    <property type="nucleotide sequence ID" value="NZ_AOGK01000002.1"/>
</dbReference>
<dbReference type="PANTHER" id="PTHR30408:SF13">
    <property type="entry name" value="TYPE I RESTRICTION ENZYME HINDI SPECIFICITY SUBUNIT"/>
    <property type="match status" value="1"/>
</dbReference>
<keyword evidence="1" id="KW-0680">Restriction system</keyword>